<sequence>MVEIRKAKKTDFDALNGLFDFIVSLKVDILKEIGEKKLLEILRECFLSETDRYSYNNCEVAEKDGKILGFSFAYNYDNLLNAKEYWYNYIVEKYELNPRSYIFDFNEFFEGEYYLDTLYVFEDARGRGVGSKLLDNFGENKDYKIKSLNVAFYNKGAQKLYESFGYKKEGKIKIANEQYHHLVLK</sequence>
<dbReference type="InterPro" id="IPR050276">
    <property type="entry name" value="MshD_Acetyltransferase"/>
</dbReference>
<dbReference type="Proteomes" id="UP000070467">
    <property type="component" value="Unassembled WGS sequence"/>
</dbReference>
<dbReference type="InterPro" id="IPR000182">
    <property type="entry name" value="GNAT_dom"/>
</dbReference>
<organism evidence="2 3">
    <name type="scientific">Gemelliphila asaccharolytica</name>
    <dbReference type="NCBI Taxonomy" id="502393"/>
    <lineage>
        <taxon>Bacteria</taxon>
        <taxon>Bacillati</taxon>
        <taxon>Bacillota</taxon>
        <taxon>Bacilli</taxon>
        <taxon>Bacillales</taxon>
        <taxon>Gemellaceae</taxon>
        <taxon>Gemelliphila</taxon>
    </lineage>
</organism>
<dbReference type="Gene3D" id="3.40.630.30">
    <property type="match status" value="1"/>
</dbReference>
<accession>A0ABR5TPJ1</accession>
<evidence type="ECO:0000313" key="3">
    <source>
        <dbReference type="Proteomes" id="UP000070467"/>
    </source>
</evidence>
<gene>
    <name evidence="2" type="ORF">HMPREF1871_00541</name>
</gene>
<dbReference type="Pfam" id="PF13508">
    <property type="entry name" value="Acetyltransf_7"/>
    <property type="match status" value="1"/>
</dbReference>
<dbReference type="RefSeq" id="WP_066129740.1">
    <property type="nucleotide sequence ID" value="NZ_KQ959870.1"/>
</dbReference>
<evidence type="ECO:0000313" key="2">
    <source>
        <dbReference type="EMBL" id="KXB58315.1"/>
    </source>
</evidence>
<comment type="caution">
    <text evidence="2">The sequence shown here is derived from an EMBL/GenBank/DDBJ whole genome shotgun (WGS) entry which is preliminary data.</text>
</comment>
<keyword evidence="3" id="KW-1185">Reference proteome</keyword>
<proteinExistence type="predicted"/>
<dbReference type="PROSITE" id="PS51186">
    <property type="entry name" value="GNAT"/>
    <property type="match status" value="1"/>
</dbReference>
<name>A0ABR5TPJ1_9BACL</name>
<dbReference type="EMBL" id="LSDB01000017">
    <property type="protein sequence ID" value="KXB58315.1"/>
    <property type="molecule type" value="Genomic_DNA"/>
</dbReference>
<dbReference type="PANTHER" id="PTHR43617:SF39">
    <property type="entry name" value="ACETYLTRANSFERASE (GNAT) FAMILY PROTEIN"/>
    <property type="match status" value="1"/>
</dbReference>
<dbReference type="SUPFAM" id="SSF55729">
    <property type="entry name" value="Acyl-CoA N-acyltransferases (Nat)"/>
    <property type="match status" value="1"/>
</dbReference>
<protein>
    <submittedName>
        <fullName evidence="2">Acetyltransferase, GNAT family</fullName>
    </submittedName>
</protein>
<feature type="domain" description="N-acetyltransferase" evidence="1">
    <location>
        <begin position="2"/>
        <end position="185"/>
    </location>
</feature>
<reference evidence="2 3" key="1">
    <citation type="submission" date="2016-01" db="EMBL/GenBank/DDBJ databases">
        <authorList>
            <person name="Mitreva M."/>
            <person name="Pepin K.H."/>
            <person name="Mihindukulasuriya K.A."/>
            <person name="Fulton R."/>
            <person name="Fronick C."/>
            <person name="O'Laughlin M."/>
            <person name="Miner T."/>
            <person name="Herter B."/>
            <person name="Rosa B.A."/>
            <person name="Cordes M."/>
            <person name="Tomlinson C."/>
            <person name="Wollam A."/>
            <person name="Palsikar V.B."/>
            <person name="Mardis E.R."/>
            <person name="Wilson R.K."/>
        </authorList>
    </citation>
    <scope>NUCLEOTIDE SEQUENCE [LARGE SCALE GENOMIC DNA]</scope>
    <source>
        <strain evidence="2 3">KA00071</strain>
    </source>
</reference>
<dbReference type="InterPro" id="IPR016181">
    <property type="entry name" value="Acyl_CoA_acyltransferase"/>
</dbReference>
<dbReference type="CDD" id="cd04301">
    <property type="entry name" value="NAT_SF"/>
    <property type="match status" value="1"/>
</dbReference>
<dbReference type="PANTHER" id="PTHR43617">
    <property type="entry name" value="L-AMINO ACID N-ACETYLTRANSFERASE"/>
    <property type="match status" value="1"/>
</dbReference>
<evidence type="ECO:0000259" key="1">
    <source>
        <dbReference type="PROSITE" id="PS51186"/>
    </source>
</evidence>